<evidence type="ECO:0000256" key="1">
    <source>
        <dbReference type="ARBA" id="ARBA00022475"/>
    </source>
</evidence>
<keyword evidence="14" id="KW-1185">Reference proteome</keyword>
<dbReference type="AlphaFoldDB" id="A0A969WAX6"/>
<evidence type="ECO:0000256" key="5">
    <source>
        <dbReference type="ARBA" id="ARBA00022989"/>
    </source>
</evidence>
<dbReference type="Proteomes" id="UP000653472">
    <property type="component" value="Unassembled WGS sequence"/>
</dbReference>
<keyword evidence="2 9" id="KW-0997">Cell inner membrane</keyword>
<feature type="region of interest" description="Disordered" evidence="10">
    <location>
        <begin position="30"/>
        <end position="49"/>
    </location>
</feature>
<comment type="caution">
    <text evidence="13">The sequence shown here is derived from an EMBL/GenBank/DDBJ whole genome shotgun (WGS) entry which is preliminary data.</text>
</comment>
<gene>
    <name evidence="13" type="ORF">G7Y82_10015</name>
</gene>
<evidence type="ECO:0000256" key="4">
    <source>
        <dbReference type="ARBA" id="ARBA00022692"/>
    </source>
</evidence>
<evidence type="ECO:0000256" key="2">
    <source>
        <dbReference type="ARBA" id="ARBA00022519"/>
    </source>
</evidence>
<evidence type="ECO:0000256" key="6">
    <source>
        <dbReference type="ARBA" id="ARBA00023136"/>
    </source>
</evidence>
<keyword evidence="3 8" id="KW-0132">Cell division</keyword>
<sequence length="236" mass="25111">MSALQWALLVVGAVAVIAIYITSRRGEKLPKDWAPPGSGGGNGRAPKLPAADQMDMFESKREGEFDEFGVGKPRKRIEPLFGMPATDTDGMSADEPAPALEEKIVHLLIAERDGAAIAGAKVHEALVAQDLQFGDRKIYHRLAGGLPVFSVASLIKPGTLDPAEQNQLATPGLTLFMVLPNGTQPQSALRDMVATTRALAAALNAEVFDAERQVFTAEAEQALSADVDAWAQRNGL</sequence>
<evidence type="ECO:0000313" key="14">
    <source>
        <dbReference type="Proteomes" id="UP000653472"/>
    </source>
</evidence>
<comment type="function">
    <text evidence="8">Essential cell division protein that stabilizes the FtsZ protofilaments by cross-linking them and that serves as a cytoplasmic membrane anchor for the Z ring. Also required for the recruitment to the septal ring of downstream cell division proteins.</text>
</comment>
<accession>A0A969WAX6</accession>
<dbReference type="Gene3D" id="3.30.1400.10">
    <property type="entry name" value="ZipA, C-terminal FtsZ-binding domain"/>
    <property type="match status" value="1"/>
</dbReference>
<dbReference type="Pfam" id="PF04354">
    <property type="entry name" value="ZipA_C"/>
    <property type="match status" value="1"/>
</dbReference>
<comment type="subcellular location">
    <subcellularLocation>
        <location evidence="9">Cell inner membrane</location>
        <topology evidence="9">Single-pass type I membrane protein</topology>
    </subcellularLocation>
</comment>
<dbReference type="InterPro" id="IPR007449">
    <property type="entry name" value="ZipA_FtsZ-bd_C"/>
</dbReference>
<keyword evidence="7 8" id="KW-0131">Cell cycle</keyword>
<dbReference type="PANTHER" id="PTHR38685:SF1">
    <property type="entry name" value="CELL DIVISION PROTEIN ZIPA"/>
    <property type="match status" value="1"/>
</dbReference>
<dbReference type="PANTHER" id="PTHR38685">
    <property type="entry name" value="CELL DIVISION PROTEIN ZIPA"/>
    <property type="match status" value="1"/>
</dbReference>
<keyword evidence="4 9" id="KW-0812">Transmembrane</keyword>
<dbReference type="GO" id="GO:0005886">
    <property type="term" value="C:plasma membrane"/>
    <property type="evidence" value="ECO:0007669"/>
    <property type="project" value="UniProtKB-SubCell"/>
</dbReference>
<feature type="transmembrane region" description="Helical" evidence="11">
    <location>
        <begin position="6"/>
        <end position="23"/>
    </location>
</feature>
<dbReference type="InterPro" id="IPR036765">
    <property type="entry name" value="ZipA_FtsZ-bd_C_sf"/>
</dbReference>
<comment type="similarity">
    <text evidence="8">Belongs to the ZipA family.</text>
</comment>
<protein>
    <recommendedName>
        <fullName evidence="8">Cell division protein ZipA</fullName>
    </recommendedName>
</protein>
<keyword evidence="5 11" id="KW-1133">Transmembrane helix</keyword>
<dbReference type="GO" id="GO:0032153">
    <property type="term" value="C:cell division site"/>
    <property type="evidence" value="ECO:0007669"/>
    <property type="project" value="TreeGrafter"/>
</dbReference>
<evidence type="ECO:0000313" key="13">
    <source>
        <dbReference type="EMBL" id="NKF22653.1"/>
    </source>
</evidence>
<proteinExistence type="inferred from homology"/>
<dbReference type="SUPFAM" id="SSF64383">
    <property type="entry name" value="Cell-division protein ZipA, C-terminal domain"/>
    <property type="match status" value="1"/>
</dbReference>
<evidence type="ECO:0000256" key="3">
    <source>
        <dbReference type="ARBA" id="ARBA00022618"/>
    </source>
</evidence>
<dbReference type="EMBL" id="JAAVXB010000004">
    <property type="protein sequence ID" value="NKF22653.1"/>
    <property type="molecule type" value="Genomic_DNA"/>
</dbReference>
<keyword evidence="1 9" id="KW-1003">Cell membrane</keyword>
<keyword evidence="6 9" id="KW-0472">Membrane</keyword>
<dbReference type="InterPro" id="IPR011919">
    <property type="entry name" value="Cell_div_ZipA"/>
</dbReference>
<evidence type="ECO:0000256" key="11">
    <source>
        <dbReference type="SAM" id="Phobius"/>
    </source>
</evidence>
<dbReference type="RefSeq" id="WP_168147892.1">
    <property type="nucleotide sequence ID" value="NZ_JAAVXB010000004.1"/>
</dbReference>
<reference evidence="13" key="1">
    <citation type="submission" date="2020-03" db="EMBL/GenBank/DDBJ databases">
        <title>Solimonas marina sp. nov., isolated from deep seawater of the Pacific Ocean.</title>
        <authorList>
            <person name="Liu X."/>
            <person name="Lai Q."/>
            <person name="Sun F."/>
            <person name="Gai Y."/>
            <person name="Li G."/>
            <person name="Shao Z."/>
        </authorList>
    </citation>
    <scope>NUCLEOTIDE SEQUENCE</scope>
    <source>
        <strain evidence="13">C16B3</strain>
    </source>
</reference>
<feature type="domain" description="ZipA C-terminal FtsZ-binding" evidence="12">
    <location>
        <begin position="101"/>
        <end position="227"/>
    </location>
</feature>
<evidence type="ECO:0000256" key="7">
    <source>
        <dbReference type="ARBA" id="ARBA00023306"/>
    </source>
</evidence>
<evidence type="ECO:0000256" key="9">
    <source>
        <dbReference type="RuleBase" id="RU003613"/>
    </source>
</evidence>
<evidence type="ECO:0000256" key="8">
    <source>
        <dbReference type="RuleBase" id="RU003612"/>
    </source>
</evidence>
<organism evidence="13 14">
    <name type="scientific">Solimonas marina</name>
    <dbReference type="NCBI Taxonomy" id="2714601"/>
    <lineage>
        <taxon>Bacteria</taxon>
        <taxon>Pseudomonadati</taxon>
        <taxon>Pseudomonadota</taxon>
        <taxon>Gammaproteobacteria</taxon>
        <taxon>Nevskiales</taxon>
        <taxon>Nevskiaceae</taxon>
        <taxon>Solimonas</taxon>
    </lineage>
</organism>
<dbReference type="GO" id="GO:0000917">
    <property type="term" value="P:division septum assembly"/>
    <property type="evidence" value="ECO:0007669"/>
    <property type="project" value="TreeGrafter"/>
</dbReference>
<evidence type="ECO:0000256" key="10">
    <source>
        <dbReference type="SAM" id="MobiDB-lite"/>
    </source>
</evidence>
<evidence type="ECO:0000259" key="12">
    <source>
        <dbReference type="SMART" id="SM00771"/>
    </source>
</evidence>
<name>A0A969WAX6_9GAMM</name>
<dbReference type="SMART" id="SM00771">
    <property type="entry name" value="ZipA_C"/>
    <property type="match status" value="1"/>
</dbReference>